<reference evidence="4" key="1">
    <citation type="submission" date="2021-02" db="EMBL/GenBank/DDBJ databases">
        <authorList>
            <person name="Nowell W R."/>
        </authorList>
    </citation>
    <scope>NUCLEOTIDE SEQUENCE</scope>
</reference>
<dbReference type="InterPro" id="IPR032675">
    <property type="entry name" value="LRR_dom_sf"/>
</dbReference>
<dbReference type="GO" id="GO:0005096">
    <property type="term" value="F:GTPase activator activity"/>
    <property type="evidence" value="ECO:0007669"/>
    <property type="project" value="UniProtKB-KW"/>
</dbReference>
<organism evidence="4 5">
    <name type="scientific">Adineta ricciae</name>
    <name type="common">Rotifer</name>
    <dbReference type="NCBI Taxonomy" id="249248"/>
    <lineage>
        <taxon>Eukaryota</taxon>
        <taxon>Metazoa</taxon>
        <taxon>Spiralia</taxon>
        <taxon>Gnathifera</taxon>
        <taxon>Rotifera</taxon>
        <taxon>Eurotatoria</taxon>
        <taxon>Bdelloidea</taxon>
        <taxon>Adinetida</taxon>
        <taxon>Adinetidae</taxon>
        <taxon>Adineta</taxon>
    </lineage>
</organism>
<evidence type="ECO:0000313" key="4">
    <source>
        <dbReference type="EMBL" id="CAF1193439.1"/>
    </source>
</evidence>
<dbReference type="AlphaFoldDB" id="A0A814VUG9"/>
<comment type="caution">
    <text evidence="4">The sequence shown here is derived from an EMBL/GenBank/DDBJ whole genome shotgun (WGS) entry which is preliminary data.</text>
</comment>
<evidence type="ECO:0000256" key="3">
    <source>
        <dbReference type="ARBA" id="ARBA00022737"/>
    </source>
</evidence>
<dbReference type="PANTHER" id="PTHR24113">
    <property type="entry name" value="RAN GTPASE-ACTIVATING PROTEIN 1"/>
    <property type="match status" value="1"/>
</dbReference>
<evidence type="ECO:0000256" key="2">
    <source>
        <dbReference type="ARBA" id="ARBA00022614"/>
    </source>
</evidence>
<dbReference type="OrthoDB" id="120976at2759"/>
<dbReference type="Pfam" id="PF13516">
    <property type="entry name" value="LRR_6"/>
    <property type="match status" value="2"/>
</dbReference>
<dbReference type="GO" id="GO:0031267">
    <property type="term" value="F:small GTPase binding"/>
    <property type="evidence" value="ECO:0007669"/>
    <property type="project" value="TreeGrafter"/>
</dbReference>
<protein>
    <submittedName>
        <fullName evidence="4">Uncharacterized protein</fullName>
    </submittedName>
</protein>
<name>A0A814VUG9_ADIRI</name>
<dbReference type="SMART" id="SM00368">
    <property type="entry name" value="LRR_RI"/>
    <property type="match status" value="3"/>
</dbReference>
<dbReference type="GO" id="GO:0048471">
    <property type="term" value="C:perinuclear region of cytoplasm"/>
    <property type="evidence" value="ECO:0007669"/>
    <property type="project" value="TreeGrafter"/>
</dbReference>
<dbReference type="GO" id="GO:0005634">
    <property type="term" value="C:nucleus"/>
    <property type="evidence" value="ECO:0007669"/>
    <property type="project" value="TreeGrafter"/>
</dbReference>
<keyword evidence="1" id="KW-0343">GTPase activation</keyword>
<dbReference type="SUPFAM" id="SSF52047">
    <property type="entry name" value="RNI-like"/>
    <property type="match status" value="1"/>
</dbReference>
<dbReference type="Gene3D" id="3.80.10.10">
    <property type="entry name" value="Ribonuclease Inhibitor"/>
    <property type="match status" value="1"/>
</dbReference>
<dbReference type="Proteomes" id="UP000663852">
    <property type="component" value="Unassembled WGS sequence"/>
</dbReference>
<evidence type="ECO:0000313" key="5">
    <source>
        <dbReference type="Proteomes" id="UP000663852"/>
    </source>
</evidence>
<keyword evidence="2" id="KW-0433">Leucine-rich repeat</keyword>
<dbReference type="InterPro" id="IPR001611">
    <property type="entry name" value="Leu-rich_rpt"/>
</dbReference>
<dbReference type="GO" id="GO:0006913">
    <property type="term" value="P:nucleocytoplasmic transport"/>
    <property type="evidence" value="ECO:0007669"/>
    <property type="project" value="TreeGrafter"/>
</dbReference>
<proteinExistence type="predicted"/>
<accession>A0A814VUG9</accession>
<dbReference type="InterPro" id="IPR027038">
    <property type="entry name" value="RanGap"/>
</dbReference>
<dbReference type="EMBL" id="CAJNOJ010000144">
    <property type="protein sequence ID" value="CAF1193439.1"/>
    <property type="molecule type" value="Genomic_DNA"/>
</dbReference>
<evidence type="ECO:0000256" key="1">
    <source>
        <dbReference type="ARBA" id="ARBA00022468"/>
    </source>
</evidence>
<gene>
    <name evidence="4" type="ORF">EDS130_LOCUS24946</name>
</gene>
<dbReference type="PANTHER" id="PTHR24113:SF12">
    <property type="entry name" value="RAN GTPASE-ACTIVATING PROTEIN 1"/>
    <property type="match status" value="1"/>
</dbReference>
<sequence length="292" mass="33497">MTQLTKRIVVCCSTIFGLIYEKIPFSKFIVEIDLLNPTNTSQFLFVTIDMASKKKSKKVPHEVMNESTDNNSESENLYLRQEIARSPMYSTVYLSQDLNERDIEYVVEEAVIKKQCRVLQLTRCKVTSIGAFILANTLNNTENILEELLLLDNRVGDEGVLHLVKALSTNENNLKVLDLTQNRISNVGVKYLAEMIQTNERLTVLRIAGNEIGNQGIQILINAIQYHNKTLEELDFCTNRSIDDEVVDCLIQLIKHSQTLKRLFLFNCNMSPNGKDKLMKTQKKLDNFWLMV</sequence>
<dbReference type="GO" id="GO:0005829">
    <property type="term" value="C:cytosol"/>
    <property type="evidence" value="ECO:0007669"/>
    <property type="project" value="TreeGrafter"/>
</dbReference>
<keyword evidence="3" id="KW-0677">Repeat</keyword>